<evidence type="ECO:0000313" key="3">
    <source>
        <dbReference type="EMBL" id="MFC4349649.1"/>
    </source>
</evidence>
<accession>A0ABV8UFD5</accession>
<organism evidence="3 4">
    <name type="scientific">Kordiimonas lipolytica</name>
    <dbReference type="NCBI Taxonomy" id="1662421"/>
    <lineage>
        <taxon>Bacteria</taxon>
        <taxon>Pseudomonadati</taxon>
        <taxon>Pseudomonadota</taxon>
        <taxon>Alphaproteobacteria</taxon>
        <taxon>Kordiimonadales</taxon>
        <taxon>Kordiimonadaceae</taxon>
        <taxon>Kordiimonas</taxon>
    </lineage>
</organism>
<reference evidence="4" key="1">
    <citation type="journal article" date="2019" name="Int. J. Syst. Evol. Microbiol.">
        <title>The Global Catalogue of Microorganisms (GCM) 10K type strain sequencing project: providing services to taxonomists for standard genome sequencing and annotation.</title>
        <authorList>
            <consortium name="The Broad Institute Genomics Platform"/>
            <consortium name="The Broad Institute Genome Sequencing Center for Infectious Disease"/>
            <person name="Wu L."/>
            <person name="Ma J."/>
        </authorList>
    </citation>
    <scope>NUCLEOTIDE SEQUENCE [LARGE SCALE GENOMIC DNA]</scope>
    <source>
        <strain evidence="4">CGMCC 1.15304</strain>
    </source>
</reference>
<feature type="domain" description="HPt" evidence="2">
    <location>
        <begin position="30"/>
        <end position="109"/>
    </location>
</feature>
<protein>
    <submittedName>
        <fullName evidence="3">Hpt domain-containing protein</fullName>
    </submittedName>
</protein>
<comment type="caution">
    <text evidence="3">The sequence shown here is derived from an EMBL/GenBank/DDBJ whole genome shotgun (WGS) entry which is preliminary data.</text>
</comment>
<evidence type="ECO:0000313" key="4">
    <source>
        <dbReference type="Proteomes" id="UP001595776"/>
    </source>
</evidence>
<dbReference type="SUPFAM" id="SSF47226">
    <property type="entry name" value="Histidine-containing phosphotransfer domain, HPT domain"/>
    <property type="match status" value="1"/>
</dbReference>
<dbReference type="Proteomes" id="UP001595776">
    <property type="component" value="Unassembled WGS sequence"/>
</dbReference>
<evidence type="ECO:0000256" key="1">
    <source>
        <dbReference type="ARBA" id="ARBA00023012"/>
    </source>
</evidence>
<dbReference type="RefSeq" id="WP_068144853.1">
    <property type="nucleotide sequence ID" value="NZ_JBHSCR010000035.1"/>
</dbReference>
<dbReference type="Gene3D" id="1.20.120.160">
    <property type="entry name" value="HPT domain"/>
    <property type="match status" value="1"/>
</dbReference>
<evidence type="ECO:0000259" key="2">
    <source>
        <dbReference type="Pfam" id="PF01627"/>
    </source>
</evidence>
<dbReference type="InterPro" id="IPR008207">
    <property type="entry name" value="Sig_transdc_His_kin_Hpt_dom"/>
</dbReference>
<dbReference type="EMBL" id="JBHSCR010000035">
    <property type="protein sequence ID" value="MFC4349649.1"/>
    <property type="molecule type" value="Genomic_DNA"/>
</dbReference>
<dbReference type="InterPro" id="IPR036641">
    <property type="entry name" value="HPT_dom_sf"/>
</dbReference>
<sequence length="114" mass="12479">MAESDWDESVVLDRKHLVGYTGGDEYLARDVLKIFLENAPLYLDTLEAAEGEGWRSSAHKLKGAARGIGAWRMARAAERAEMMGEPAADDPRRPKILGVLRERLGELAAAINSG</sequence>
<name>A0ABV8UFD5_9PROT</name>
<keyword evidence="4" id="KW-1185">Reference proteome</keyword>
<keyword evidence="1" id="KW-0902">Two-component regulatory system</keyword>
<proteinExistence type="predicted"/>
<dbReference type="Pfam" id="PF01627">
    <property type="entry name" value="Hpt"/>
    <property type="match status" value="1"/>
</dbReference>
<gene>
    <name evidence="3" type="ORF">ACFO5Q_17495</name>
</gene>